<accession>A0A399EA65</accession>
<protein>
    <recommendedName>
        <fullName evidence="3 7">Hydroxymethylbilane synthase</fullName>
        <ecNumber evidence="3 7">2.5.1.61</ecNumber>
    </recommendedName>
</protein>
<feature type="domain" description="Porphobilinogen deaminase N-terminal" evidence="8">
    <location>
        <begin position="4"/>
        <end position="198"/>
    </location>
</feature>
<comment type="similarity">
    <text evidence="2">Belongs to the HMBS family.</text>
</comment>
<gene>
    <name evidence="10" type="primary">hemC_1</name>
    <name evidence="10" type="ORF">Mterra_03070</name>
</gene>
<dbReference type="OrthoDB" id="9810298at2"/>
<dbReference type="InterPro" id="IPR036803">
    <property type="entry name" value="Porphobilinogen_deaminase_C_sf"/>
</dbReference>
<evidence type="ECO:0000256" key="5">
    <source>
        <dbReference type="ARBA" id="ARBA00023244"/>
    </source>
</evidence>
<dbReference type="InterPro" id="IPR000860">
    <property type="entry name" value="HemC"/>
</dbReference>
<dbReference type="PIRSF" id="PIRSF001438">
    <property type="entry name" value="4pyrrol_synth_OHMeBilane_synth"/>
    <property type="match status" value="1"/>
</dbReference>
<dbReference type="InterPro" id="IPR022417">
    <property type="entry name" value="Porphobilin_deaminase_N"/>
</dbReference>
<dbReference type="Gene3D" id="3.40.190.10">
    <property type="entry name" value="Periplasmic binding protein-like II"/>
    <property type="match status" value="2"/>
</dbReference>
<dbReference type="PRINTS" id="PR00151">
    <property type="entry name" value="PORPHBDMNASE"/>
</dbReference>
<dbReference type="EC" id="2.5.1.61" evidence="3 7"/>
<proteinExistence type="inferred from homology"/>
<evidence type="ECO:0000259" key="9">
    <source>
        <dbReference type="Pfam" id="PF03900"/>
    </source>
</evidence>
<reference evidence="10 11" key="1">
    <citation type="submission" date="2018-08" db="EMBL/GenBank/DDBJ databases">
        <title>Meiothermus terrae DSM 26712 genome sequencing project.</title>
        <authorList>
            <person name="Da Costa M.S."/>
            <person name="Albuquerque L."/>
            <person name="Raposo P."/>
            <person name="Froufe H.J.C."/>
            <person name="Barroso C.S."/>
            <person name="Egas C."/>
        </authorList>
    </citation>
    <scope>NUCLEOTIDE SEQUENCE [LARGE SCALE GENOMIC DNA]</scope>
    <source>
        <strain evidence="10 11">DSM 26712</strain>
    </source>
</reference>
<keyword evidence="11" id="KW-1185">Reference proteome</keyword>
<comment type="catalytic activity">
    <reaction evidence="6">
        <text>4 porphobilinogen + H2O = hydroxymethylbilane + 4 NH4(+)</text>
        <dbReference type="Rhea" id="RHEA:13185"/>
        <dbReference type="ChEBI" id="CHEBI:15377"/>
        <dbReference type="ChEBI" id="CHEBI:28938"/>
        <dbReference type="ChEBI" id="CHEBI:57845"/>
        <dbReference type="ChEBI" id="CHEBI:58126"/>
        <dbReference type="EC" id="2.5.1.61"/>
    </reaction>
</comment>
<sequence length="297" mass="32186">MRVIVIGTRGSLLAQAQTRHVVELLKENWPEAEFKVRTVQAKVGQDATAAELRQALHNRQIDIALHSMKYLPTETPEDLHLVAVTRRMEPREAFLGRSAKRLEDLPKGAVVGASTLCRKAQLLAFRSDLQVKALSGDLDDRLAALGSGDYDAILMGASELLRMDLHNRIDHLVSPEVILPPAGQGALGLEVRRGDDWAEELAYSLNHRPSADRVYAERAFIKALGMGIGAPAGALATVEDDGTLRLEGVVVSPDGRELIRAEIEGDASEAEDLGNELALDLLDQGGKELLAQVEVSS</sequence>
<dbReference type="Pfam" id="PF01379">
    <property type="entry name" value="Porphobil_deam"/>
    <property type="match status" value="1"/>
</dbReference>
<dbReference type="SUPFAM" id="SSF53850">
    <property type="entry name" value="Periplasmic binding protein-like II"/>
    <property type="match status" value="1"/>
</dbReference>
<dbReference type="EMBL" id="QXDL01000162">
    <property type="protein sequence ID" value="RIH81594.1"/>
    <property type="molecule type" value="Genomic_DNA"/>
</dbReference>
<dbReference type="PANTHER" id="PTHR11557:SF0">
    <property type="entry name" value="PORPHOBILINOGEN DEAMINASE"/>
    <property type="match status" value="1"/>
</dbReference>
<evidence type="ECO:0000256" key="7">
    <source>
        <dbReference type="NCBIfam" id="TIGR00212"/>
    </source>
</evidence>
<evidence type="ECO:0000259" key="8">
    <source>
        <dbReference type="Pfam" id="PF01379"/>
    </source>
</evidence>
<dbReference type="AlphaFoldDB" id="A0A399EA65"/>
<dbReference type="Pfam" id="PF03900">
    <property type="entry name" value="Porphobil_deamC"/>
    <property type="match status" value="1"/>
</dbReference>
<evidence type="ECO:0000313" key="10">
    <source>
        <dbReference type="EMBL" id="RIH81594.1"/>
    </source>
</evidence>
<organism evidence="10 11">
    <name type="scientific">Calidithermus terrae</name>
    <dbReference type="NCBI Taxonomy" id="1408545"/>
    <lineage>
        <taxon>Bacteria</taxon>
        <taxon>Thermotogati</taxon>
        <taxon>Deinococcota</taxon>
        <taxon>Deinococci</taxon>
        <taxon>Thermales</taxon>
        <taxon>Thermaceae</taxon>
        <taxon>Calidithermus</taxon>
    </lineage>
</organism>
<dbReference type="Gene3D" id="3.30.160.40">
    <property type="entry name" value="Porphobilinogen deaminase, C-terminal domain"/>
    <property type="match status" value="1"/>
</dbReference>
<dbReference type="SUPFAM" id="SSF54782">
    <property type="entry name" value="Porphobilinogen deaminase (hydroxymethylbilane synthase), C-terminal domain"/>
    <property type="match status" value="1"/>
</dbReference>
<dbReference type="GO" id="GO:0006783">
    <property type="term" value="P:heme biosynthetic process"/>
    <property type="evidence" value="ECO:0007669"/>
    <property type="project" value="TreeGrafter"/>
</dbReference>
<dbReference type="RefSeq" id="WP_119316027.1">
    <property type="nucleotide sequence ID" value="NZ_QXDL01000162.1"/>
</dbReference>
<dbReference type="GO" id="GO:0004418">
    <property type="term" value="F:hydroxymethylbilane synthase activity"/>
    <property type="evidence" value="ECO:0007669"/>
    <property type="project" value="UniProtKB-UniRule"/>
</dbReference>
<dbReference type="NCBIfam" id="TIGR00212">
    <property type="entry name" value="hemC"/>
    <property type="match status" value="1"/>
</dbReference>
<comment type="function">
    <text evidence="1">Tetrapolymerization of the monopyrrole PBG into the hydroxymethylbilane pre-uroporphyrinogen in several discrete steps.</text>
</comment>
<dbReference type="PANTHER" id="PTHR11557">
    <property type="entry name" value="PORPHOBILINOGEN DEAMINASE"/>
    <property type="match status" value="1"/>
</dbReference>
<dbReference type="Proteomes" id="UP000265715">
    <property type="component" value="Unassembled WGS sequence"/>
</dbReference>
<evidence type="ECO:0000256" key="4">
    <source>
        <dbReference type="ARBA" id="ARBA00022679"/>
    </source>
</evidence>
<feature type="domain" description="Porphobilinogen deaminase C-terminal" evidence="9">
    <location>
        <begin position="213"/>
        <end position="282"/>
    </location>
</feature>
<keyword evidence="5" id="KW-0627">Porphyrin biosynthesis</keyword>
<dbReference type="InterPro" id="IPR022418">
    <property type="entry name" value="Porphobilinogen_deaminase_C"/>
</dbReference>
<evidence type="ECO:0000256" key="6">
    <source>
        <dbReference type="ARBA" id="ARBA00048169"/>
    </source>
</evidence>
<evidence type="ECO:0000313" key="11">
    <source>
        <dbReference type="Proteomes" id="UP000265715"/>
    </source>
</evidence>
<comment type="caution">
    <text evidence="10">The sequence shown here is derived from an EMBL/GenBank/DDBJ whole genome shotgun (WGS) entry which is preliminary data.</text>
</comment>
<keyword evidence="4 10" id="KW-0808">Transferase</keyword>
<evidence type="ECO:0000256" key="2">
    <source>
        <dbReference type="ARBA" id="ARBA00005638"/>
    </source>
</evidence>
<evidence type="ECO:0000256" key="1">
    <source>
        <dbReference type="ARBA" id="ARBA00002869"/>
    </source>
</evidence>
<dbReference type="GO" id="GO:0005737">
    <property type="term" value="C:cytoplasm"/>
    <property type="evidence" value="ECO:0007669"/>
    <property type="project" value="UniProtKB-UniRule"/>
</dbReference>
<name>A0A399EA65_9DEIN</name>
<evidence type="ECO:0000256" key="3">
    <source>
        <dbReference type="ARBA" id="ARBA00012655"/>
    </source>
</evidence>